<dbReference type="Proteomes" id="UP000516046">
    <property type="component" value="Chromosome"/>
</dbReference>
<organism evidence="3 4">
    <name type="scientific">Caproicibacterium amylolyticum</name>
    <dbReference type="NCBI Taxonomy" id="2766537"/>
    <lineage>
        <taxon>Bacteria</taxon>
        <taxon>Bacillati</taxon>
        <taxon>Bacillota</taxon>
        <taxon>Clostridia</taxon>
        <taxon>Eubacteriales</taxon>
        <taxon>Oscillospiraceae</taxon>
        <taxon>Caproicibacterium</taxon>
    </lineage>
</organism>
<sequence>MKLKQLFCGILAAALAASILAGCREETNGTSSVASQAVSAASASSVQTISKTSAQLKQQEQPQFLSKGIRMLSVSKSGQETFRVEYAPASYKSGFDSWTIPTPYQNTVMVDTQTMYELFDKLAAVSFTSPAQVKTGTDTGIANSTDSFTLQFLQTKEESTAVSAPDADSTATVLLGKEDGSGNVYAAVKGKESVVYLISKDTADALRKIDPYAYILKIAGVVNAASVSKVTMETGAKTYMLEIDGGTYRANGKTLKKDSFTSLYKELLGLELTGKAEKAPASGTAADLTVTFSRTTAEAPQMQFIYTPQSGDTDTLTVNGNTFFTVSHTEVQAICKKIAEVCG</sequence>
<feature type="chain" id="PRO_5038592284" evidence="1">
    <location>
        <begin position="22"/>
        <end position="343"/>
    </location>
</feature>
<accession>A0A7G9WFU3</accession>
<name>A0A7G9WFU3_9FIRM</name>
<feature type="domain" description="DUF4340" evidence="2">
    <location>
        <begin position="98"/>
        <end position="276"/>
    </location>
</feature>
<dbReference type="EMBL" id="CP060696">
    <property type="protein sequence ID" value="QNO17555.1"/>
    <property type="molecule type" value="Genomic_DNA"/>
</dbReference>
<dbReference type="KEGG" id="caml:H6X83_11530"/>
<dbReference type="InterPro" id="IPR025641">
    <property type="entry name" value="DUF4340"/>
</dbReference>
<protein>
    <submittedName>
        <fullName evidence="3">DUF4340 domain-containing protein</fullName>
    </submittedName>
</protein>
<evidence type="ECO:0000313" key="3">
    <source>
        <dbReference type="EMBL" id="QNO17555.1"/>
    </source>
</evidence>
<keyword evidence="4" id="KW-1185">Reference proteome</keyword>
<dbReference type="PROSITE" id="PS51257">
    <property type="entry name" value="PROKAR_LIPOPROTEIN"/>
    <property type="match status" value="1"/>
</dbReference>
<dbReference type="AlphaFoldDB" id="A0A7G9WFU3"/>
<keyword evidence="1" id="KW-0732">Signal</keyword>
<feature type="signal peptide" evidence="1">
    <location>
        <begin position="1"/>
        <end position="21"/>
    </location>
</feature>
<evidence type="ECO:0000256" key="1">
    <source>
        <dbReference type="SAM" id="SignalP"/>
    </source>
</evidence>
<reference evidence="3 4" key="1">
    <citation type="submission" date="2020-08" db="EMBL/GenBank/DDBJ databases">
        <authorList>
            <person name="Ren C."/>
            <person name="Gu Y."/>
            <person name="Xu Y."/>
        </authorList>
    </citation>
    <scope>NUCLEOTIDE SEQUENCE [LARGE SCALE GENOMIC DNA]</scope>
    <source>
        <strain evidence="3 4">LBM18003</strain>
    </source>
</reference>
<dbReference type="RefSeq" id="WP_212506627.1">
    <property type="nucleotide sequence ID" value="NZ_CP060696.1"/>
</dbReference>
<evidence type="ECO:0000313" key="4">
    <source>
        <dbReference type="Proteomes" id="UP000516046"/>
    </source>
</evidence>
<gene>
    <name evidence="3" type="ORF">H6X83_11530</name>
</gene>
<evidence type="ECO:0000259" key="2">
    <source>
        <dbReference type="Pfam" id="PF14238"/>
    </source>
</evidence>
<proteinExistence type="predicted"/>
<dbReference type="Pfam" id="PF14238">
    <property type="entry name" value="DUF4340"/>
    <property type="match status" value="1"/>
</dbReference>